<organism evidence="1">
    <name type="scientific">marine sediment metagenome</name>
    <dbReference type="NCBI Taxonomy" id="412755"/>
    <lineage>
        <taxon>unclassified sequences</taxon>
        <taxon>metagenomes</taxon>
        <taxon>ecological metagenomes</taxon>
    </lineage>
</organism>
<feature type="non-terminal residue" evidence="1">
    <location>
        <position position="1"/>
    </location>
</feature>
<accession>X1TMV2</accession>
<comment type="caution">
    <text evidence="1">The sequence shown here is derived from an EMBL/GenBank/DDBJ whole genome shotgun (WGS) entry which is preliminary data.</text>
</comment>
<feature type="non-terminal residue" evidence="1">
    <location>
        <position position="255"/>
    </location>
</feature>
<dbReference type="EMBL" id="BARW01027857">
    <property type="protein sequence ID" value="GAJ06569.1"/>
    <property type="molecule type" value="Genomic_DNA"/>
</dbReference>
<protein>
    <submittedName>
        <fullName evidence="1">Uncharacterized protein</fullName>
    </submittedName>
</protein>
<evidence type="ECO:0000313" key="1">
    <source>
        <dbReference type="EMBL" id="GAJ06569.1"/>
    </source>
</evidence>
<proteinExistence type="predicted"/>
<name>X1TMV2_9ZZZZ</name>
<reference evidence="1" key="1">
    <citation type="journal article" date="2014" name="Front. Microbiol.">
        <title>High frequency of phylogenetically diverse reductive dehalogenase-homologous genes in deep subseafloor sedimentary metagenomes.</title>
        <authorList>
            <person name="Kawai M."/>
            <person name="Futagami T."/>
            <person name="Toyoda A."/>
            <person name="Takaki Y."/>
            <person name="Nishi S."/>
            <person name="Hori S."/>
            <person name="Arai W."/>
            <person name="Tsubouchi T."/>
            <person name="Morono Y."/>
            <person name="Uchiyama I."/>
            <person name="Ito T."/>
            <person name="Fujiyama A."/>
            <person name="Inagaki F."/>
            <person name="Takami H."/>
        </authorList>
    </citation>
    <scope>NUCLEOTIDE SEQUENCE</scope>
    <source>
        <strain evidence="1">Expedition CK06-06</strain>
    </source>
</reference>
<sequence>STAVVEDNSGSNFTADGYSISSIGDTSIAWAVDGYAGYWVEIVSGASGTTGEKRTIQGNTADTITPTRNFTADPGDGATFRIVEPDTVIEDTSNNGALQIESFGRGDVWLSRLKLERKGYLLTYPGDGFTNTYLAGVIFDMEAGAGLAHWAYNQGNLYYYYRYRDPITYSYGSDAEYMTVSHMHATAGVKTYTVLGGINWYGVVCKSQPDFNNSLIGIMGNGSRFFKGCLFDNSTVKTYITNGADFATTLFTNAA</sequence>
<gene>
    <name evidence="1" type="ORF">S12H4_45110</name>
</gene>
<dbReference type="AlphaFoldDB" id="X1TMV2"/>